<protein>
    <submittedName>
        <fullName evidence="5">Transcriptional regulators</fullName>
    </submittedName>
</protein>
<sequence length="225" mass="24163">MPSIQLDLKVPKSLSAAVEERIRDAIVNAELAFGQPLPEDGVGLAMGVSRTPMREALTRLQAQGLVVIVPKKGTFVFDPSPDDVDQLAAFRLMLESEAVRLSLAVAPEAALAGLRAAHAAMEQARRAGDGRAYARADTVFHASFLGQCGNGYLAKAYESIAWQVAALRAHLSVPRLHEQDTSFFEHAAMIGHFAAGEAEALLAILSRHILRSAAVYREAIRVRAG</sequence>
<dbReference type="Gene3D" id="1.10.10.10">
    <property type="entry name" value="Winged helix-like DNA-binding domain superfamily/Winged helix DNA-binding domain"/>
    <property type="match status" value="1"/>
</dbReference>
<dbReference type="OrthoDB" id="9789310at2"/>
<reference evidence="6" key="2">
    <citation type="submission" date="2015-01" db="EMBL/GenBank/DDBJ databases">
        <title>Complete genome sequence of Methylobacterium aquaticum strain 22A.</title>
        <authorList>
            <person name="Tani A."/>
            <person name="Ogura Y."/>
            <person name="Hayashi T."/>
        </authorList>
    </citation>
    <scope>NUCLEOTIDE SEQUENCE [LARGE SCALE GENOMIC DNA]</scope>
    <source>
        <strain evidence="6">MA-22A</strain>
    </source>
</reference>
<dbReference type="PANTHER" id="PTHR43537">
    <property type="entry name" value="TRANSCRIPTIONAL REGULATOR, GNTR FAMILY"/>
    <property type="match status" value="1"/>
</dbReference>
<feature type="domain" description="HTH gntR-type" evidence="4">
    <location>
        <begin position="12"/>
        <end position="79"/>
    </location>
</feature>
<dbReference type="GO" id="GO:0003677">
    <property type="term" value="F:DNA binding"/>
    <property type="evidence" value="ECO:0007669"/>
    <property type="project" value="UniProtKB-KW"/>
</dbReference>
<dbReference type="SUPFAM" id="SSF46785">
    <property type="entry name" value="Winged helix' DNA-binding domain"/>
    <property type="match status" value="1"/>
</dbReference>
<dbReference type="InterPro" id="IPR036390">
    <property type="entry name" value="WH_DNA-bd_sf"/>
</dbReference>
<keyword evidence="3" id="KW-0804">Transcription</keyword>
<dbReference type="AlphaFoldDB" id="A0A0C6EZA8"/>
<dbReference type="PATRIC" id="fig|270351.10.peg.2284"/>
<evidence type="ECO:0000313" key="5">
    <source>
        <dbReference type="EMBL" id="BAQ45621.1"/>
    </source>
</evidence>
<keyword evidence="1" id="KW-0805">Transcription regulation</keyword>
<dbReference type="InterPro" id="IPR000524">
    <property type="entry name" value="Tscrpt_reg_HTH_GntR"/>
</dbReference>
<dbReference type="EMBL" id="AP014704">
    <property type="protein sequence ID" value="BAQ45621.1"/>
    <property type="molecule type" value="Genomic_DNA"/>
</dbReference>
<dbReference type="GO" id="GO:0003700">
    <property type="term" value="F:DNA-binding transcription factor activity"/>
    <property type="evidence" value="ECO:0007669"/>
    <property type="project" value="InterPro"/>
</dbReference>
<keyword evidence="2" id="KW-0238">DNA-binding</keyword>
<dbReference type="PROSITE" id="PS50949">
    <property type="entry name" value="HTH_GNTR"/>
    <property type="match status" value="1"/>
</dbReference>
<reference evidence="5 6" key="1">
    <citation type="journal article" date="2015" name="Genome Announc.">
        <title>Complete Genome Sequence of Methylobacterium aquaticum Strain 22A, Isolated from Racomitrium japonicum Moss.</title>
        <authorList>
            <person name="Tani A."/>
            <person name="Ogura Y."/>
            <person name="Hayashi T."/>
            <person name="Kimbara K."/>
        </authorList>
    </citation>
    <scope>NUCLEOTIDE SEQUENCE [LARGE SCALE GENOMIC DNA]</scope>
    <source>
        <strain evidence="5 6">MA-22A</strain>
    </source>
</reference>
<dbReference type="Pfam" id="PF00392">
    <property type="entry name" value="GntR"/>
    <property type="match status" value="1"/>
</dbReference>
<dbReference type="InterPro" id="IPR008920">
    <property type="entry name" value="TF_FadR/GntR_C"/>
</dbReference>
<dbReference type="Pfam" id="PF07729">
    <property type="entry name" value="FCD"/>
    <property type="match status" value="1"/>
</dbReference>
<dbReference type="STRING" id="270351.Maq22A_c11855"/>
<dbReference type="SMART" id="SM00895">
    <property type="entry name" value="FCD"/>
    <property type="match status" value="1"/>
</dbReference>
<dbReference type="CDD" id="cd07377">
    <property type="entry name" value="WHTH_GntR"/>
    <property type="match status" value="1"/>
</dbReference>
<dbReference type="InterPro" id="IPR036388">
    <property type="entry name" value="WH-like_DNA-bd_sf"/>
</dbReference>
<evidence type="ECO:0000313" key="6">
    <source>
        <dbReference type="Proteomes" id="UP000061432"/>
    </source>
</evidence>
<evidence type="ECO:0000256" key="1">
    <source>
        <dbReference type="ARBA" id="ARBA00023015"/>
    </source>
</evidence>
<proteinExistence type="predicted"/>
<accession>A0A0C6EZA8</accession>
<gene>
    <name evidence="5" type="primary">gntR</name>
    <name evidence="5" type="ORF">Maq22A_c11855</name>
</gene>
<dbReference type="PANTHER" id="PTHR43537:SF50">
    <property type="entry name" value="TRANSCRIPTIONAL REGULATORY PROTEIN"/>
    <property type="match status" value="1"/>
</dbReference>
<dbReference type="InterPro" id="IPR011711">
    <property type="entry name" value="GntR_C"/>
</dbReference>
<evidence type="ECO:0000259" key="4">
    <source>
        <dbReference type="PROSITE" id="PS50949"/>
    </source>
</evidence>
<dbReference type="RefSeq" id="WP_060846924.1">
    <property type="nucleotide sequence ID" value="NZ_AP014704.1"/>
</dbReference>
<dbReference type="Gene3D" id="1.20.120.530">
    <property type="entry name" value="GntR ligand-binding domain-like"/>
    <property type="match status" value="1"/>
</dbReference>
<evidence type="ECO:0000256" key="2">
    <source>
        <dbReference type="ARBA" id="ARBA00023125"/>
    </source>
</evidence>
<name>A0A0C6EZA8_9HYPH</name>
<dbReference type="SUPFAM" id="SSF48008">
    <property type="entry name" value="GntR ligand-binding domain-like"/>
    <property type="match status" value="1"/>
</dbReference>
<dbReference type="Proteomes" id="UP000061432">
    <property type="component" value="Chromosome"/>
</dbReference>
<dbReference type="KEGG" id="maqu:Maq22A_c11855"/>
<evidence type="ECO:0000256" key="3">
    <source>
        <dbReference type="ARBA" id="ARBA00023163"/>
    </source>
</evidence>
<dbReference type="SMART" id="SM00345">
    <property type="entry name" value="HTH_GNTR"/>
    <property type="match status" value="1"/>
</dbReference>
<organism evidence="5 6">
    <name type="scientific">Methylobacterium aquaticum</name>
    <dbReference type="NCBI Taxonomy" id="270351"/>
    <lineage>
        <taxon>Bacteria</taxon>
        <taxon>Pseudomonadati</taxon>
        <taxon>Pseudomonadota</taxon>
        <taxon>Alphaproteobacteria</taxon>
        <taxon>Hyphomicrobiales</taxon>
        <taxon>Methylobacteriaceae</taxon>
        <taxon>Methylobacterium</taxon>
    </lineage>
</organism>